<evidence type="ECO:0000313" key="18">
    <source>
        <dbReference type="Proteomes" id="UP000182101"/>
    </source>
</evidence>
<feature type="binding site" evidence="13">
    <location>
        <position position="525"/>
    </location>
    <ligand>
        <name>ATP</name>
        <dbReference type="ChEBI" id="CHEBI:30616"/>
    </ligand>
</feature>
<evidence type="ECO:0000256" key="3">
    <source>
        <dbReference type="ARBA" id="ARBA00022490"/>
    </source>
</evidence>
<comment type="catalytic activity">
    <reaction evidence="10 13">
        <text>tRNA(Val) + L-valine + ATP = L-valyl-tRNA(Val) + AMP + diphosphate</text>
        <dbReference type="Rhea" id="RHEA:10704"/>
        <dbReference type="Rhea" id="RHEA-COMP:9672"/>
        <dbReference type="Rhea" id="RHEA-COMP:9708"/>
        <dbReference type="ChEBI" id="CHEBI:30616"/>
        <dbReference type="ChEBI" id="CHEBI:33019"/>
        <dbReference type="ChEBI" id="CHEBI:57762"/>
        <dbReference type="ChEBI" id="CHEBI:78442"/>
        <dbReference type="ChEBI" id="CHEBI:78537"/>
        <dbReference type="ChEBI" id="CHEBI:456215"/>
        <dbReference type="EC" id="6.1.1.9"/>
    </reaction>
</comment>
<dbReference type="SUPFAM" id="SSF46589">
    <property type="entry name" value="tRNA-binding arm"/>
    <property type="match status" value="1"/>
</dbReference>
<dbReference type="SUPFAM" id="SSF52374">
    <property type="entry name" value="Nucleotidylyl transferase"/>
    <property type="match status" value="1"/>
</dbReference>
<comment type="function">
    <text evidence="11 13">Catalyzes the attachment of valine to tRNA(Val). As ValRS can inadvertently accommodate and process structurally similar amino acids such as threonine, to avoid such errors, it has a 'posttransfer' editing activity that hydrolyzes mischarged Thr-tRNA(Val) in a tRNA-dependent manner.</text>
</comment>
<evidence type="ECO:0000256" key="1">
    <source>
        <dbReference type="ARBA" id="ARBA00004496"/>
    </source>
</evidence>
<keyword evidence="3 13" id="KW-0963">Cytoplasm</keyword>
<reference evidence="17 18" key="1">
    <citation type="submission" date="2016-11" db="EMBL/GenBank/DDBJ databases">
        <title>Networking in microbes: conjugative elements and plasmids in the genus Alteromonas.</title>
        <authorList>
            <person name="Lopez-Perez M."/>
            <person name="Ramon-Marco N."/>
            <person name="Rodriguez-Valera F."/>
        </authorList>
    </citation>
    <scope>NUCLEOTIDE SEQUENCE [LARGE SCALE GENOMIC DNA]</scope>
    <source>
        <strain evidence="17 18">CP48</strain>
    </source>
</reference>
<evidence type="ECO:0000256" key="7">
    <source>
        <dbReference type="ARBA" id="ARBA00022917"/>
    </source>
</evidence>
<evidence type="ECO:0000256" key="11">
    <source>
        <dbReference type="ARBA" id="ARBA00055630"/>
    </source>
</evidence>
<organism evidence="17 18">
    <name type="scientific">Alteromonas mediterranea</name>
    <dbReference type="NCBI Taxonomy" id="314275"/>
    <lineage>
        <taxon>Bacteria</taxon>
        <taxon>Pseudomonadati</taxon>
        <taxon>Pseudomonadota</taxon>
        <taxon>Gammaproteobacteria</taxon>
        <taxon>Alteromonadales</taxon>
        <taxon>Alteromonadaceae</taxon>
        <taxon>Alteromonas/Salinimonas group</taxon>
        <taxon>Alteromonas</taxon>
    </lineage>
</organism>
<dbReference type="SUPFAM" id="SSF47323">
    <property type="entry name" value="Anticodon-binding domain of a subclass of class I aminoacyl-tRNA synthetases"/>
    <property type="match status" value="1"/>
</dbReference>
<dbReference type="InterPro" id="IPR013155">
    <property type="entry name" value="M/V/L/I-tRNA-synth_anticd-bd"/>
</dbReference>
<dbReference type="EMBL" id="CP018024">
    <property type="protein sequence ID" value="APD90883.1"/>
    <property type="molecule type" value="Genomic_DNA"/>
</dbReference>
<dbReference type="Pfam" id="PF08264">
    <property type="entry name" value="Anticodon_1"/>
    <property type="match status" value="1"/>
</dbReference>
<dbReference type="FunFam" id="3.40.50.620:FF:000032">
    <property type="entry name" value="Valine--tRNA ligase"/>
    <property type="match status" value="1"/>
</dbReference>
<evidence type="ECO:0000256" key="8">
    <source>
        <dbReference type="ARBA" id="ARBA00023054"/>
    </source>
</evidence>
<evidence type="ECO:0000256" key="12">
    <source>
        <dbReference type="ARBA" id="ARBA00060830"/>
    </source>
</evidence>
<protein>
    <recommendedName>
        <fullName evidence="13">Valine--tRNA ligase</fullName>
        <ecNumber evidence="13">6.1.1.9</ecNumber>
    </recommendedName>
    <alternativeName>
        <fullName evidence="13">Valyl-tRNA synthetase</fullName>
        <shortName evidence="13">ValRS</shortName>
    </alternativeName>
</protein>
<evidence type="ECO:0000259" key="15">
    <source>
        <dbReference type="Pfam" id="PF08264"/>
    </source>
</evidence>
<feature type="short sequence motif" description="'HIGH' region" evidence="13">
    <location>
        <begin position="40"/>
        <end position="50"/>
    </location>
</feature>
<comment type="domain">
    <text evidence="13">The C-terminal coiled-coil domain is crucial for aminoacylation activity.</text>
</comment>
<evidence type="ECO:0000256" key="13">
    <source>
        <dbReference type="HAMAP-Rule" id="MF_02004"/>
    </source>
</evidence>
<dbReference type="CDD" id="cd00817">
    <property type="entry name" value="ValRS_core"/>
    <property type="match status" value="1"/>
</dbReference>
<dbReference type="Gene3D" id="1.10.287.380">
    <property type="entry name" value="Valyl-tRNA synthetase, C-terminal domain"/>
    <property type="match status" value="1"/>
</dbReference>
<evidence type="ECO:0000256" key="6">
    <source>
        <dbReference type="ARBA" id="ARBA00022840"/>
    </source>
</evidence>
<dbReference type="GO" id="GO:0005829">
    <property type="term" value="C:cytosol"/>
    <property type="evidence" value="ECO:0007669"/>
    <property type="project" value="TreeGrafter"/>
</dbReference>
<keyword evidence="8 13" id="KW-0175">Coiled coil</keyword>
<dbReference type="PANTHER" id="PTHR11946">
    <property type="entry name" value="VALYL-TRNA SYNTHETASES"/>
    <property type="match status" value="1"/>
</dbReference>
<dbReference type="InterPro" id="IPR002300">
    <property type="entry name" value="aa-tRNA-synth_Ia"/>
</dbReference>
<comment type="subunit">
    <text evidence="2 13">Monomer.</text>
</comment>
<evidence type="ECO:0000256" key="10">
    <source>
        <dbReference type="ARBA" id="ARBA00047552"/>
    </source>
</evidence>
<accession>A0AAC9JFW8</accession>
<evidence type="ECO:0000256" key="2">
    <source>
        <dbReference type="ARBA" id="ARBA00011245"/>
    </source>
</evidence>
<dbReference type="InterPro" id="IPR010978">
    <property type="entry name" value="tRNA-bd_arm"/>
</dbReference>
<dbReference type="RefSeq" id="WP_071959847.1">
    <property type="nucleotide sequence ID" value="NZ_CP018024.1"/>
</dbReference>
<dbReference type="FunFam" id="3.90.740.10:FF:000005">
    <property type="entry name" value="Valine--tRNA ligase, mitochondrial"/>
    <property type="match status" value="1"/>
</dbReference>
<dbReference type="Gene3D" id="3.40.50.620">
    <property type="entry name" value="HUPs"/>
    <property type="match status" value="2"/>
</dbReference>
<dbReference type="HAMAP" id="MF_02004">
    <property type="entry name" value="Val_tRNA_synth_type1"/>
    <property type="match status" value="1"/>
</dbReference>
<dbReference type="InterPro" id="IPR002303">
    <property type="entry name" value="Valyl-tRNA_ligase"/>
</dbReference>
<feature type="short sequence motif" description="'KMSKS' region" evidence="13">
    <location>
        <begin position="522"/>
        <end position="526"/>
    </location>
</feature>
<keyword evidence="5 13" id="KW-0547">Nucleotide-binding</keyword>
<dbReference type="InterPro" id="IPR037118">
    <property type="entry name" value="Val-tRNA_synth_C_sf"/>
</dbReference>
<gene>
    <name evidence="13" type="primary">valS</name>
    <name evidence="17" type="ORF">BM524_14320</name>
</gene>
<dbReference type="InterPro" id="IPR009008">
    <property type="entry name" value="Val/Leu/Ile-tRNA-synth_edit"/>
</dbReference>
<dbReference type="GO" id="GO:0004832">
    <property type="term" value="F:valine-tRNA ligase activity"/>
    <property type="evidence" value="ECO:0007669"/>
    <property type="project" value="UniProtKB-UniRule"/>
</dbReference>
<dbReference type="Pfam" id="PF10458">
    <property type="entry name" value="Val_tRNA-synt_C"/>
    <property type="match status" value="1"/>
</dbReference>
<dbReference type="InterPro" id="IPR033705">
    <property type="entry name" value="Anticodon_Ia_Val"/>
</dbReference>
<comment type="domain">
    <text evidence="13">ValRS has two distinct active sites: one for aminoacylation and one for editing. The misactivated threonine is translocated from the active site to the editing site.</text>
</comment>
<feature type="domain" description="Aminoacyl-tRNA synthetase class Ia" evidence="14">
    <location>
        <begin position="13"/>
        <end position="599"/>
    </location>
</feature>
<dbReference type="CDD" id="cd07962">
    <property type="entry name" value="Anticodon_Ia_Val"/>
    <property type="match status" value="1"/>
</dbReference>
<comment type="similarity">
    <text evidence="12 13">Belongs to the class-I aminoacyl-tRNA synthetase family. ValS type 1 subfamily.</text>
</comment>
<dbReference type="GO" id="GO:0002161">
    <property type="term" value="F:aminoacyl-tRNA deacylase activity"/>
    <property type="evidence" value="ECO:0007669"/>
    <property type="project" value="InterPro"/>
</dbReference>
<evidence type="ECO:0000313" key="17">
    <source>
        <dbReference type="EMBL" id="APD90883.1"/>
    </source>
</evidence>
<dbReference type="InterPro" id="IPR019499">
    <property type="entry name" value="Val-tRNA_synth_tRNA-bd"/>
</dbReference>
<dbReference type="PRINTS" id="PR00986">
    <property type="entry name" value="TRNASYNTHVAL"/>
</dbReference>
<dbReference type="FunFam" id="1.10.730.10:FF:000007">
    <property type="entry name" value="Valine--tRNA ligase"/>
    <property type="match status" value="1"/>
</dbReference>
<feature type="domain" description="Methionyl/Valyl/Leucyl/Isoleucyl-tRNA synthetase anticodon-binding" evidence="15">
    <location>
        <begin position="642"/>
        <end position="797"/>
    </location>
</feature>
<keyword evidence="9 13" id="KW-0030">Aminoacyl-tRNA synthetase</keyword>
<sequence length="924" mass="104964">MDKTFEPQSIEQQCYKSWEEAGLFKASGSGDPYCILLPPPNVTGSLHMGHGFQQTIMDALTRYHRMKGDNTLWQVGTDHAGIATQMVVERKLNAEGKTRHDLGREDFIKKVWEWKEHSGGTITGQMRRLGTSPDWSREVFTMDEDLSKAVTEVFVKLHEEGLIYRGKRLVNWDPVLHTAVSDLEVLNEEEDGHMWHMRYPLADGSGELVVATTRPETMLGDTAVAVHPDDERYQGFIGKEIKLPITGRLIPVIADDYVDQEFGTGCVKITPAHDFNDYDMGKRHNLPMINILTDDAKINDDAPETYRGLDRFDARKQIVADLEAQGSLVKIEPHKLKVPRGDRTGAVIEPYLTDQWYVAVESLAKPAIEAVESGEIRFVPENWNKTYYQWMHNIQDWCISRQLWWGHRIPAWYDENGNVFVGRTEEEVREKHGLGSDVTLSQDDDVLDTWFSSALWPFATMGWPEETPDLETFVPSSVLVTGFDIIFFWVARMIMMTKKFTGKIPFKDIYITGLIRDENGDKMSKSKGNVLDPIDLIDGIDIESLVTKRTAGMMQPQLAEKIAKRTRKQFPDGIQAYGTDALRFTFAAMASTSRDINFDMARVEGYRNFCNKIWNASRFVLMNTEEYDTGRDGGEMVLSMADRWIWAKFQQTLVEFEKALEDYRFDIAAQTVYEFTWNQFCDWYLELTKPVLSNDASTESEKRGTRHTLINVLESLLRLLHPLMPFITDTIWQRVVPLSALKVEEGASIMVQAFPEVDAAKQDDKVLADIEWVKKFIVGIRNIRGEMDISPNKPLNALLKNVSDEDARRLDAAKAFLDKLSKLETVTILKDGEEAPASATALVGEMEILIPMAGLIDKDAELARITKAMEKIEKDVSRTRGKLGNEKFVSNAPGAVIEKERGKLEEGEKALAKLKEQFDTIKAL</sequence>
<dbReference type="Proteomes" id="UP000182101">
    <property type="component" value="Chromosome"/>
</dbReference>
<dbReference type="Gene3D" id="1.10.730.10">
    <property type="entry name" value="Isoleucyl-tRNA Synthetase, Domain 1"/>
    <property type="match status" value="1"/>
</dbReference>
<evidence type="ECO:0000259" key="14">
    <source>
        <dbReference type="Pfam" id="PF00133"/>
    </source>
</evidence>
<keyword evidence="7 13" id="KW-0648">Protein biosynthesis</keyword>
<keyword evidence="6 13" id="KW-0067">ATP-binding</keyword>
<dbReference type="NCBIfam" id="NF004349">
    <property type="entry name" value="PRK05729.1"/>
    <property type="match status" value="1"/>
</dbReference>
<dbReference type="FunFam" id="1.10.287.380:FF:000001">
    <property type="entry name" value="Valine--tRNA ligase"/>
    <property type="match status" value="1"/>
</dbReference>
<name>A0AAC9JFW8_9ALTE</name>
<comment type="subcellular location">
    <subcellularLocation>
        <location evidence="1 13">Cytoplasm</location>
    </subcellularLocation>
</comment>
<dbReference type="PANTHER" id="PTHR11946:SF93">
    <property type="entry name" value="VALINE--TRNA LIGASE, CHLOROPLASTIC_MITOCHONDRIAL 2"/>
    <property type="match status" value="1"/>
</dbReference>
<dbReference type="AlphaFoldDB" id="A0AAC9JFW8"/>
<proteinExistence type="inferred from homology"/>
<dbReference type="FunFam" id="3.40.50.620:FF:000073">
    <property type="entry name" value="Valine--tRNA ligase"/>
    <property type="match status" value="1"/>
</dbReference>
<dbReference type="Pfam" id="PF00133">
    <property type="entry name" value="tRNA-synt_1"/>
    <property type="match status" value="1"/>
</dbReference>
<keyword evidence="4 13" id="KW-0436">Ligase</keyword>
<evidence type="ECO:0000256" key="4">
    <source>
        <dbReference type="ARBA" id="ARBA00022598"/>
    </source>
</evidence>
<dbReference type="EC" id="6.1.1.9" evidence="13"/>
<dbReference type="SUPFAM" id="SSF50677">
    <property type="entry name" value="ValRS/IleRS/LeuRS editing domain"/>
    <property type="match status" value="1"/>
</dbReference>
<feature type="coiled-coil region" evidence="13">
    <location>
        <begin position="855"/>
        <end position="924"/>
    </location>
</feature>
<dbReference type="InterPro" id="IPR001412">
    <property type="entry name" value="aa-tRNA-synth_I_CS"/>
</dbReference>
<dbReference type="GO" id="GO:0005524">
    <property type="term" value="F:ATP binding"/>
    <property type="evidence" value="ECO:0007669"/>
    <property type="project" value="UniProtKB-UniRule"/>
</dbReference>
<dbReference type="InterPro" id="IPR009080">
    <property type="entry name" value="tRNAsynth_Ia_anticodon-bd"/>
</dbReference>
<dbReference type="NCBIfam" id="TIGR00422">
    <property type="entry name" value="valS"/>
    <property type="match status" value="1"/>
</dbReference>
<dbReference type="InterPro" id="IPR014729">
    <property type="entry name" value="Rossmann-like_a/b/a_fold"/>
</dbReference>
<evidence type="ECO:0000256" key="5">
    <source>
        <dbReference type="ARBA" id="ARBA00022741"/>
    </source>
</evidence>
<evidence type="ECO:0000259" key="16">
    <source>
        <dbReference type="Pfam" id="PF10458"/>
    </source>
</evidence>
<feature type="domain" description="Valyl-tRNA synthetase tRNA-binding arm" evidence="16">
    <location>
        <begin position="859"/>
        <end position="921"/>
    </location>
</feature>
<dbReference type="GO" id="GO:0006438">
    <property type="term" value="P:valyl-tRNA aminoacylation"/>
    <property type="evidence" value="ECO:0007669"/>
    <property type="project" value="UniProtKB-UniRule"/>
</dbReference>
<dbReference type="PROSITE" id="PS00178">
    <property type="entry name" value="AA_TRNA_LIGASE_I"/>
    <property type="match status" value="1"/>
</dbReference>
<evidence type="ECO:0000256" key="9">
    <source>
        <dbReference type="ARBA" id="ARBA00023146"/>
    </source>
</evidence>